<keyword evidence="5 6" id="KW-0472">Membrane</keyword>
<feature type="transmembrane region" description="Helical" evidence="6">
    <location>
        <begin position="92"/>
        <end position="115"/>
    </location>
</feature>
<dbReference type="EMBL" id="QUAJ01000033">
    <property type="protein sequence ID" value="REI39725.1"/>
    <property type="molecule type" value="Genomic_DNA"/>
</dbReference>
<evidence type="ECO:0008006" key="9">
    <source>
        <dbReference type="Google" id="ProtNLM"/>
    </source>
</evidence>
<name>A0ABX9KDQ8_9FUSO</name>
<keyword evidence="8" id="KW-1185">Reference proteome</keyword>
<keyword evidence="4 6" id="KW-1133">Transmembrane helix</keyword>
<feature type="transmembrane region" description="Helical" evidence="6">
    <location>
        <begin position="162"/>
        <end position="182"/>
    </location>
</feature>
<feature type="transmembrane region" description="Helical" evidence="6">
    <location>
        <begin position="316"/>
        <end position="343"/>
    </location>
</feature>
<dbReference type="PANTHER" id="PTHR30250">
    <property type="entry name" value="PST FAMILY PREDICTED COLANIC ACID TRANSPORTER"/>
    <property type="match status" value="1"/>
</dbReference>
<sequence>MKKSHDSQLKKNITGSFLIKGLGIIVSMFTMPVYMTFFSDQVILGVWFTLISMLNWILNFDLGIGNGLRNHLVIALSEKSDKKIKQYISSAYIILGSLSIGIIIIGYLFIGFINWNMILNISPEILPNGLLLKVVRILFVGIIAQFFLRLIVSILYAMQKTVLPSILALISSILLLLYMKGYTSVNIEQSLNDLAIINVLTMNVPLLVTTIALFLTKLKKSKPSLKFYVKNYARNIMKLGGEFFFIQIMSLVMVSTNLMLITWLYDPKYVVEYQVYFKLFNLFVVLFSLIVNPIWSAVSKAYVEKNYTWIKKIYNYLNILSIVATLACFFLIFFLQYIVSLWLGENSIIINYSYAFYFAVNSSLIIYTLAITSIANGIGSLKPQIYCNVIMATMKFPLAYILSFVVGGWGSIILTNIILMTPCVIFQSIMINKTLKNKKIILIGKGDL</sequence>
<dbReference type="PANTHER" id="PTHR30250:SF11">
    <property type="entry name" value="O-ANTIGEN TRANSPORTER-RELATED"/>
    <property type="match status" value="1"/>
</dbReference>
<feature type="transmembrane region" description="Helical" evidence="6">
    <location>
        <begin position="239"/>
        <end position="263"/>
    </location>
</feature>
<feature type="transmembrane region" description="Helical" evidence="6">
    <location>
        <begin position="412"/>
        <end position="431"/>
    </location>
</feature>
<gene>
    <name evidence="7" type="ORF">DYH56_13615</name>
</gene>
<evidence type="ECO:0000313" key="7">
    <source>
        <dbReference type="EMBL" id="REI39725.1"/>
    </source>
</evidence>
<reference evidence="7 8" key="1">
    <citation type="submission" date="2018-08" db="EMBL/GenBank/DDBJ databases">
        <title>Draft genome sequence of Psychrilyobacter sp. strain SD5 isolated from Black Sea water.</title>
        <authorList>
            <person name="Yadav S."/>
            <person name="Villanueva L."/>
            <person name="Damste J.S.S."/>
        </authorList>
    </citation>
    <scope>NUCLEOTIDE SEQUENCE [LARGE SCALE GENOMIC DNA]</scope>
    <source>
        <strain evidence="7 8">SD5</strain>
    </source>
</reference>
<evidence type="ECO:0000256" key="4">
    <source>
        <dbReference type="ARBA" id="ARBA00022989"/>
    </source>
</evidence>
<feature type="transmembrane region" description="Helical" evidence="6">
    <location>
        <begin position="275"/>
        <end position="295"/>
    </location>
</feature>
<feature type="transmembrane region" description="Helical" evidence="6">
    <location>
        <begin position="385"/>
        <end position="406"/>
    </location>
</feature>
<evidence type="ECO:0000256" key="5">
    <source>
        <dbReference type="ARBA" id="ARBA00023136"/>
    </source>
</evidence>
<dbReference type="RefSeq" id="WP_114643425.1">
    <property type="nucleotide sequence ID" value="NZ_JAACIO010000001.1"/>
</dbReference>
<evidence type="ECO:0000256" key="3">
    <source>
        <dbReference type="ARBA" id="ARBA00022692"/>
    </source>
</evidence>
<keyword evidence="2" id="KW-1003">Cell membrane</keyword>
<evidence type="ECO:0000313" key="8">
    <source>
        <dbReference type="Proteomes" id="UP000263486"/>
    </source>
</evidence>
<dbReference type="InterPro" id="IPR050833">
    <property type="entry name" value="Poly_Biosynth_Transport"/>
</dbReference>
<feature type="transmembrane region" description="Helical" evidence="6">
    <location>
        <begin position="194"/>
        <end position="218"/>
    </location>
</feature>
<proteinExistence type="predicted"/>
<accession>A0ABX9KDQ8</accession>
<evidence type="ECO:0000256" key="1">
    <source>
        <dbReference type="ARBA" id="ARBA00004651"/>
    </source>
</evidence>
<protein>
    <recommendedName>
        <fullName evidence="9">Polysaccharide biosynthesis protein</fullName>
    </recommendedName>
</protein>
<feature type="transmembrane region" description="Helical" evidence="6">
    <location>
        <begin position="355"/>
        <end position="378"/>
    </location>
</feature>
<evidence type="ECO:0000256" key="6">
    <source>
        <dbReference type="SAM" id="Phobius"/>
    </source>
</evidence>
<dbReference type="Proteomes" id="UP000263486">
    <property type="component" value="Unassembled WGS sequence"/>
</dbReference>
<comment type="caution">
    <text evidence="7">The sequence shown here is derived from an EMBL/GenBank/DDBJ whole genome shotgun (WGS) entry which is preliminary data.</text>
</comment>
<comment type="subcellular location">
    <subcellularLocation>
        <location evidence="1">Cell membrane</location>
        <topology evidence="1">Multi-pass membrane protein</topology>
    </subcellularLocation>
</comment>
<feature type="transmembrane region" description="Helical" evidence="6">
    <location>
        <begin position="12"/>
        <end position="35"/>
    </location>
</feature>
<feature type="transmembrane region" description="Helical" evidence="6">
    <location>
        <begin position="135"/>
        <end position="155"/>
    </location>
</feature>
<feature type="transmembrane region" description="Helical" evidence="6">
    <location>
        <begin position="41"/>
        <end position="60"/>
    </location>
</feature>
<organism evidence="7 8">
    <name type="scientific">Psychrilyobacter piezotolerans</name>
    <dbReference type="NCBI Taxonomy" id="2293438"/>
    <lineage>
        <taxon>Bacteria</taxon>
        <taxon>Fusobacteriati</taxon>
        <taxon>Fusobacteriota</taxon>
        <taxon>Fusobacteriia</taxon>
        <taxon>Fusobacteriales</taxon>
        <taxon>Fusobacteriaceae</taxon>
        <taxon>Psychrilyobacter</taxon>
    </lineage>
</organism>
<evidence type="ECO:0000256" key="2">
    <source>
        <dbReference type="ARBA" id="ARBA00022475"/>
    </source>
</evidence>
<keyword evidence="3 6" id="KW-0812">Transmembrane</keyword>